<feature type="signal peptide" evidence="4">
    <location>
        <begin position="1"/>
        <end position="22"/>
    </location>
</feature>
<evidence type="ECO:0000256" key="1">
    <source>
        <dbReference type="ARBA" id="ARBA00022729"/>
    </source>
</evidence>
<gene>
    <name evidence="6" type="ORF">E1750_17130</name>
</gene>
<dbReference type="GO" id="GO:0009251">
    <property type="term" value="P:glucan catabolic process"/>
    <property type="evidence" value="ECO:0007669"/>
    <property type="project" value="TreeGrafter"/>
</dbReference>
<dbReference type="InterPro" id="IPR008979">
    <property type="entry name" value="Galactose-bd-like_sf"/>
</dbReference>
<reference evidence="7" key="1">
    <citation type="submission" date="2019-03" db="EMBL/GenBank/DDBJ databases">
        <title>Flavobacterium sp.</title>
        <authorList>
            <person name="Kim H."/>
        </authorList>
    </citation>
    <scope>NUCLEOTIDE SEQUENCE [LARGE SCALE GENOMIC DNA]</scope>
    <source>
        <strain evidence="7">GS13</strain>
    </source>
</reference>
<dbReference type="OrthoDB" id="1308298at2"/>
<dbReference type="Proteomes" id="UP000291124">
    <property type="component" value="Chromosome"/>
</dbReference>
<organism evidence="6 7">
    <name type="scientific">Flavobacterium nackdongense</name>
    <dbReference type="NCBI Taxonomy" id="2547394"/>
    <lineage>
        <taxon>Bacteria</taxon>
        <taxon>Pseudomonadati</taxon>
        <taxon>Bacteroidota</taxon>
        <taxon>Flavobacteriia</taxon>
        <taxon>Flavobacteriales</taxon>
        <taxon>Flavobacteriaceae</taxon>
        <taxon>Flavobacterium</taxon>
    </lineage>
</organism>
<dbReference type="GO" id="GO:0009986">
    <property type="term" value="C:cell surface"/>
    <property type="evidence" value="ECO:0007669"/>
    <property type="project" value="TreeGrafter"/>
</dbReference>
<dbReference type="InterPro" id="IPR050386">
    <property type="entry name" value="Glycosyl_hydrolase_5"/>
</dbReference>
<protein>
    <submittedName>
        <fullName evidence="6">Glycoside hydrolase family 5 protein</fullName>
    </submittedName>
</protein>
<feature type="chain" id="PRO_5020306779" evidence="4">
    <location>
        <begin position="23"/>
        <end position="1346"/>
    </location>
</feature>
<dbReference type="InterPro" id="IPR001547">
    <property type="entry name" value="Glyco_hydro_5"/>
</dbReference>
<dbReference type="GO" id="GO:0005576">
    <property type="term" value="C:extracellular region"/>
    <property type="evidence" value="ECO:0007669"/>
    <property type="project" value="TreeGrafter"/>
</dbReference>
<dbReference type="Gene3D" id="3.20.20.80">
    <property type="entry name" value="Glycosidases"/>
    <property type="match status" value="1"/>
</dbReference>
<dbReference type="Pfam" id="PF00150">
    <property type="entry name" value="Cellulase"/>
    <property type="match status" value="1"/>
</dbReference>
<evidence type="ECO:0000259" key="5">
    <source>
        <dbReference type="Pfam" id="PF00150"/>
    </source>
</evidence>
<evidence type="ECO:0000313" key="6">
    <source>
        <dbReference type="EMBL" id="QBN20440.1"/>
    </source>
</evidence>
<sequence>MKSKSIILLVVLHHLSILSLQAQITPNAMVAKMGRGINLGNVLSAPIEGNWAPPVQESYFDNIALVGFKTVRIPIRFDSYTTPFSSVTYKDANGNYIGNVSDYTVSTAYLNRIEQVVDWALAKGLIPIIDVHGDHWFWESYRATIGGQPNPDYKTGADRLAAEDRFRAIWTAISTRFQNKSENLLFEIMNEAYFSMNEAEVDNTNTYILNIIRATNPTRNVIVNGGKKNSYESPLQMGVSYPNNNNYLYNDKYLIATFHYYLPRAFTASADATNNDNDWGTVQDKLDVDAHFNLVKNWSQTVGVPVFLGEFGADNEGGFNYSTGQYGANGGPDPASRAEFHRYLAQKAIDLGFSFAVWDAGDESGKTIYKVTNKDWVVDVRNAVLNAQCSSSGIIDNADLECNYDFVWGLTTQNGAVASRNNALTAESYNNSKTIKINVATAGTNPESVILNNKTATTGFTIGANYSFRCFAKGNNNQTFNIRIKAVINGVEAYQTSPNLTLTNAYQEFAFPYTVQPNTTSLEFQLLSGLNAGDYYFDNFSATTVLNGNYYYDGSGSVADTINWWSNTDGTGVNPSNFTADAQIFILRNTTAVTTTASWTVSGAGSKIVVGDSSQPGLSLTVANTFPITGTIDIAAASSGVNSLVWQSTILPTFGTLDSTSEVHFQLASGTNYAFVTSPSFGKLFIDGSGSVSFSSTTIPVVVLTSLTVASGSILNLAFATANYVYLTAGATAVINGTVKSPKLAGIFSFGVGTADLAKGSIQFFDANPNLILGAASTIEYSRSTASGTSTQIISTLPTTVSYANLTFSEVPSAGSTTKTINGPIVVTNKLTVSQSTNAGSTFTTGGFLTLKSTATQTAVVSPVVGTITGNVIVERYIPSGFRAYRLLSSPVTTSTSVQANWQENSLNANPNPGYGTHITGVGGNTNGFDATTSNAPSLFTHNNTGAPASWTAMTTTTGTLAAGLPYLIYIRGSRQATNISTLGNDATTLRATGVLKTGTVAVTNLNATANGFSAIGNPYQAQVDMQAVLSTSTNLNTSFYYVLEPKMGSKGQYVTVNVVTNTNTGGSTANRYLQPWQGAFVKTVAVPTATPTLSFTENNKYEGTPQTSVFKTANTSSSLRLALYETASLAQNGYPLDGLIVDFGASESNEVNQNDAVKLTNFDENMATSNSGKLLSIERRAIPIEADQIPLSINNYKGTNYTLKIDASALTGANPYLQDSYTNTTTEIPQEGNLNYNFTVDAGIPASVASDRFKIVYAKTLGIDQPNFDSNSIVVYKDKGVFYVNSGAEVLDSITIFDIQGKKIGQHKNINSKSYRFNAAGISPQVLIFKISTAEGKVVSKKVVN</sequence>
<keyword evidence="2 6" id="KW-0378">Hydrolase</keyword>
<evidence type="ECO:0000256" key="2">
    <source>
        <dbReference type="ARBA" id="ARBA00022801"/>
    </source>
</evidence>
<dbReference type="PANTHER" id="PTHR31297">
    <property type="entry name" value="GLUCAN ENDO-1,6-BETA-GLUCOSIDASE B"/>
    <property type="match status" value="1"/>
</dbReference>
<dbReference type="InterPro" id="IPR017853">
    <property type="entry name" value="GH"/>
</dbReference>
<accession>A0A4P6YIL0</accession>
<evidence type="ECO:0000313" key="7">
    <source>
        <dbReference type="Proteomes" id="UP000291124"/>
    </source>
</evidence>
<dbReference type="SUPFAM" id="SSF51445">
    <property type="entry name" value="(Trans)glycosidases"/>
    <property type="match status" value="1"/>
</dbReference>
<evidence type="ECO:0000256" key="4">
    <source>
        <dbReference type="SAM" id="SignalP"/>
    </source>
</evidence>
<keyword evidence="1 4" id="KW-0732">Signal</keyword>
<feature type="domain" description="Glycoside hydrolase family 5" evidence="5">
    <location>
        <begin position="46"/>
        <end position="362"/>
    </location>
</feature>
<dbReference type="Gene3D" id="2.60.120.260">
    <property type="entry name" value="Galactose-binding domain-like"/>
    <property type="match status" value="1"/>
</dbReference>
<name>A0A4P6YIL0_9FLAO</name>
<dbReference type="KEGG" id="fnk:E1750_17130"/>
<dbReference type="EMBL" id="CP037933">
    <property type="protein sequence ID" value="QBN20440.1"/>
    <property type="molecule type" value="Genomic_DNA"/>
</dbReference>
<evidence type="ECO:0000256" key="3">
    <source>
        <dbReference type="ARBA" id="ARBA00023295"/>
    </source>
</evidence>
<dbReference type="SUPFAM" id="SSF49785">
    <property type="entry name" value="Galactose-binding domain-like"/>
    <property type="match status" value="1"/>
</dbReference>
<dbReference type="PANTHER" id="PTHR31297:SF17">
    <property type="entry name" value="ENDOGLUCANASE"/>
    <property type="match status" value="1"/>
</dbReference>
<proteinExistence type="predicted"/>
<dbReference type="RefSeq" id="WP_133277940.1">
    <property type="nucleotide sequence ID" value="NZ_CP037933.1"/>
</dbReference>
<dbReference type="GO" id="GO:0008422">
    <property type="term" value="F:beta-glucosidase activity"/>
    <property type="evidence" value="ECO:0007669"/>
    <property type="project" value="TreeGrafter"/>
</dbReference>
<keyword evidence="7" id="KW-1185">Reference proteome</keyword>
<keyword evidence="3" id="KW-0326">Glycosidase</keyword>